<comment type="caution">
    <text evidence="2">The sequence shown here is derived from an EMBL/GenBank/DDBJ whole genome shotgun (WGS) entry which is preliminary data.</text>
</comment>
<feature type="transmembrane region" description="Helical" evidence="1">
    <location>
        <begin position="66"/>
        <end position="91"/>
    </location>
</feature>
<keyword evidence="1" id="KW-0812">Transmembrane</keyword>
<dbReference type="EMBL" id="BRXY01000035">
    <property type="protein sequence ID" value="GMH55670.1"/>
    <property type="molecule type" value="Genomic_DNA"/>
</dbReference>
<gene>
    <name evidence="2" type="ORF">TrST_g11596</name>
</gene>
<keyword evidence="3" id="KW-1185">Reference proteome</keyword>
<reference evidence="3" key="1">
    <citation type="journal article" date="2023" name="Commun. Biol.">
        <title>Genome analysis of Parmales, the sister group of diatoms, reveals the evolutionary specialization of diatoms from phago-mixotrophs to photoautotrophs.</title>
        <authorList>
            <person name="Ban H."/>
            <person name="Sato S."/>
            <person name="Yoshikawa S."/>
            <person name="Yamada K."/>
            <person name="Nakamura Y."/>
            <person name="Ichinomiya M."/>
            <person name="Sato N."/>
            <person name="Blanc-Mathieu R."/>
            <person name="Endo H."/>
            <person name="Kuwata A."/>
            <person name="Ogata H."/>
        </authorList>
    </citation>
    <scope>NUCLEOTIDE SEQUENCE [LARGE SCALE GENOMIC DNA]</scope>
    <source>
        <strain evidence="3">NIES 3701</strain>
    </source>
</reference>
<accession>A0A9W7DVG1</accession>
<proteinExistence type="predicted"/>
<organism evidence="2 3">
    <name type="scientific">Triparma strigata</name>
    <dbReference type="NCBI Taxonomy" id="1606541"/>
    <lineage>
        <taxon>Eukaryota</taxon>
        <taxon>Sar</taxon>
        <taxon>Stramenopiles</taxon>
        <taxon>Ochrophyta</taxon>
        <taxon>Bolidophyceae</taxon>
        <taxon>Parmales</taxon>
        <taxon>Triparmaceae</taxon>
        <taxon>Triparma</taxon>
    </lineage>
</organism>
<feature type="transmembrane region" description="Helical" evidence="1">
    <location>
        <begin position="42"/>
        <end position="60"/>
    </location>
</feature>
<protein>
    <submittedName>
        <fullName evidence="2">Uncharacterized protein</fullName>
    </submittedName>
</protein>
<keyword evidence="1" id="KW-0472">Membrane</keyword>
<dbReference type="Proteomes" id="UP001165085">
    <property type="component" value="Unassembled WGS sequence"/>
</dbReference>
<evidence type="ECO:0000256" key="1">
    <source>
        <dbReference type="SAM" id="Phobius"/>
    </source>
</evidence>
<sequence length="131" mass="14207">MLLTFLSVGAKGQSREVQKATAWELPAIATLKLIWWQKLQGGFVLITAISSLYLLSAIGVEADENVMIWIVGTVGVVSAFFAAIVAGVMLVRTQDEISSQKVTLEAWRELRSVRAFSSGECTDNMLVGAVM</sequence>
<keyword evidence="1" id="KW-1133">Transmembrane helix</keyword>
<name>A0A9W7DVG1_9STRA</name>
<dbReference type="OrthoDB" id="10494196at2759"/>
<dbReference type="AlphaFoldDB" id="A0A9W7DVG1"/>
<evidence type="ECO:0000313" key="3">
    <source>
        <dbReference type="Proteomes" id="UP001165085"/>
    </source>
</evidence>
<evidence type="ECO:0000313" key="2">
    <source>
        <dbReference type="EMBL" id="GMH55670.1"/>
    </source>
</evidence>